<feature type="compositionally biased region" description="Basic and acidic residues" evidence="7">
    <location>
        <begin position="316"/>
        <end position="330"/>
    </location>
</feature>
<evidence type="ECO:0000256" key="6">
    <source>
        <dbReference type="RuleBase" id="RU003943"/>
    </source>
</evidence>
<evidence type="ECO:0000256" key="2">
    <source>
        <dbReference type="ARBA" id="ARBA00008034"/>
    </source>
</evidence>
<feature type="transmembrane region" description="Helical" evidence="8">
    <location>
        <begin position="198"/>
        <end position="216"/>
    </location>
</feature>
<comment type="subcellular location">
    <subcellularLocation>
        <location evidence="6">Cell membrane</location>
        <topology evidence="6">Multi-pass membrane protein</topology>
    </subcellularLocation>
    <subcellularLocation>
        <location evidence="1">Membrane</location>
        <topology evidence="1">Multi-pass membrane protein</topology>
    </subcellularLocation>
</comment>
<keyword evidence="6" id="KW-0813">Transport</keyword>
<dbReference type="PANTHER" id="PTHR30477">
    <property type="entry name" value="ABC-TRANSPORTER METAL-BINDING PROTEIN"/>
    <property type="match status" value="1"/>
</dbReference>
<feature type="transmembrane region" description="Helical" evidence="8">
    <location>
        <begin position="33"/>
        <end position="55"/>
    </location>
</feature>
<evidence type="ECO:0000313" key="10">
    <source>
        <dbReference type="Proteomes" id="UP001072034"/>
    </source>
</evidence>
<dbReference type="RefSeq" id="WP_268918346.1">
    <property type="nucleotide sequence ID" value="NZ_JAPTMY010000037.1"/>
</dbReference>
<keyword evidence="4 8" id="KW-1133">Transmembrane helix</keyword>
<dbReference type="Gene3D" id="1.10.3470.10">
    <property type="entry name" value="ABC transporter involved in vitamin B12 uptake, BtuC"/>
    <property type="match status" value="1"/>
</dbReference>
<dbReference type="Pfam" id="PF00950">
    <property type="entry name" value="ABC-3"/>
    <property type="match status" value="1"/>
</dbReference>
<reference evidence="9" key="1">
    <citation type="submission" date="2022-10" db="EMBL/GenBank/DDBJ databases">
        <title>Genome sequence of Actinomyces israelii ATCC 10048.</title>
        <authorList>
            <person name="Watt R.M."/>
            <person name="Tong W.M."/>
        </authorList>
    </citation>
    <scope>NUCLEOTIDE SEQUENCE</scope>
    <source>
        <strain evidence="9">ATCC 10048</strain>
    </source>
</reference>
<evidence type="ECO:0000256" key="4">
    <source>
        <dbReference type="ARBA" id="ARBA00022989"/>
    </source>
</evidence>
<evidence type="ECO:0000256" key="7">
    <source>
        <dbReference type="SAM" id="MobiDB-lite"/>
    </source>
</evidence>
<evidence type="ECO:0000256" key="8">
    <source>
        <dbReference type="SAM" id="Phobius"/>
    </source>
</evidence>
<feature type="transmembrane region" description="Helical" evidence="8">
    <location>
        <begin position="62"/>
        <end position="81"/>
    </location>
</feature>
<comment type="similarity">
    <text evidence="2 6">Belongs to the ABC-3 integral membrane protein family.</text>
</comment>
<feature type="region of interest" description="Disordered" evidence="7">
    <location>
        <begin position="305"/>
        <end position="330"/>
    </location>
</feature>
<feature type="transmembrane region" description="Helical" evidence="8">
    <location>
        <begin position="117"/>
        <end position="138"/>
    </location>
</feature>
<dbReference type="SUPFAM" id="SSF81345">
    <property type="entry name" value="ABC transporter involved in vitamin B12 uptake, BtuC"/>
    <property type="match status" value="1"/>
</dbReference>
<comment type="caution">
    <text evidence="9">The sequence shown here is derived from an EMBL/GenBank/DDBJ whole genome shotgun (WGS) entry which is preliminary data.</text>
</comment>
<organism evidence="9 10">
    <name type="scientific">Actinomyces israelii</name>
    <dbReference type="NCBI Taxonomy" id="1659"/>
    <lineage>
        <taxon>Bacteria</taxon>
        <taxon>Bacillati</taxon>
        <taxon>Actinomycetota</taxon>
        <taxon>Actinomycetes</taxon>
        <taxon>Actinomycetales</taxon>
        <taxon>Actinomycetaceae</taxon>
        <taxon>Actinomyces</taxon>
    </lineage>
</organism>
<protein>
    <submittedName>
        <fullName evidence="9">Metal ABC transporter permease</fullName>
    </submittedName>
</protein>
<keyword evidence="5 8" id="KW-0472">Membrane</keyword>
<gene>
    <name evidence="9" type="ORF">OHJ16_13440</name>
</gene>
<sequence length="330" mass="34053">MSAAVRAFADLVENLRHLGAHIPGVAPFASAPYLFRPLLMIVLLGGVCAVVGTLVNLRTTEFTAEAMVHAVFPGIVAGAVYGGIDRIVPAAGAVAVLAAAVLTWVTNRATRRSASEAGTAVVLTSFFSIGIVLSLAKGDFSGQLEALMFGRLLEVTDLRLAQALLMCLIALVAVAVTWKEQVAYAFDPVGARAGGMRLLVLDLVLNMAVAAVVVSASTAVGTLLVIGYLVIPGATGRVLAGRVATMVAVALGVGIGGGWLGLAIAIAPMPHPVSPQAAVALTTTALFLVAAARAWLRSRIRHRRPDRSRVPAPERGGARPGERHAEEEAA</sequence>
<feature type="transmembrane region" description="Helical" evidence="8">
    <location>
        <begin position="158"/>
        <end position="178"/>
    </location>
</feature>
<accession>A0ABT4IBC2</accession>
<feature type="transmembrane region" description="Helical" evidence="8">
    <location>
        <begin position="247"/>
        <end position="267"/>
    </location>
</feature>
<dbReference type="InterPro" id="IPR037294">
    <property type="entry name" value="ABC_BtuC-like"/>
</dbReference>
<feature type="transmembrane region" description="Helical" evidence="8">
    <location>
        <begin position="222"/>
        <end position="240"/>
    </location>
</feature>
<evidence type="ECO:0000313" key="9">
    <source>
        <dbReference type="EMBL" id="MCZ0859042.1"/>
    </source>
</evidence>
<feature type="transmembrane region" description="Helical" evidence="8">
    <location>
        <begin position="273"/>
        <end position="296"/>
    </location>
</feature>
<dbReference type="InterPro" id="IPR001626">
    <property type="entry name" value="ABC_TroCD"/>
</dbReference>
<dbReference type="EMBL" id="JAPTMY010000037">
    <property type="protein sequence ID" value="MCZ0859042.1"/>
    <property type="molecule type" value="Genomic_DNA"/>
</dbReference>
<name>A0ABT4IBC2_9ACTO</name>
<dbReference type="Proteomes" id="UP001072034">
    <property type="component" value="Unassembled WGS sequence"/>
</dbReference>
<evidence type="ECO:0000256" key="1">
    <source>
        <dbReference type="ARBA" id="ARBA00004141"/>
    </source>
</evidence>
<feature type="transmembrane region" description="Helical" evidence="8">
    <location>
        <begin position="87"/>
        <end position="105"/>
    </location>
</feature>
<evidence type="ECO:0000256" key="3">
    <source>
        <dbReference type="ARBA" id="ARBA00022692"/>
    </source>
</evidence>
<keyword evidence="10" id="KW-1185">Reference proteome</keyword>
<dbReference type="PANTHER" id="PTHR30477:SF13">
    <property type="entry name" value="IRON TRANSPORT SYSTEM MEMBRANE PROTEIN HI_0360-RELATED"/>
    <property type="match status" value="1"/>
</dbReference>
<keyword evidence="3 6" id="KW-0812">Transmembrane</keyword>
<evidence type="ECO:0000256" key="5">
    <source>
        <dbReference type="ARBA" id="ARBA00023136"/>
    </source>
</evidence>
<proteinExistence type="inferred from homology"/>